<keyword evidence="2" id="KW-1185">Reference proteome</keyword>
<sequence>MREVIQQERERRFDEMIERVLLFTERETNLREKVRARHLFSRLTEVSSQENLTGRQEELFRIWYVLDYLNIQGTRNLDRFLAKYRSELSGKEIELVGSLLASYFSVFKRKGVGENPVLESVSMAHLPICWSWKTGISLMWSLPVTSFVRSRWDSIMSLWARWCLLRKRGLPVWKVGCIRSFQPITLGSYHGGWGCNIGELG</sequence>
<evidence type="ECO:0000313" key="2">
    <source>
        <dbReference type="Proteomes" id="UP000625210"/>
    </source>
</evidence>
<reference evidence="1" key="1">
    <citation type="journal article" date="2014" name="Int. J. Syst. Evol. Microbiol.">
        <title>Complete genome sequence of Corynebacterium casei LMG S-19264T (=DSM 44701T), isolated from a smear-ripened cheese.</title>
        <authorList>
            <consortium name="US DOE Joint Genome Institute (JGI-PGF)"/>
            <person name="Walter F."/>
            <person name="Albersmeier A."/>
            <person name="Kalinowski J."/>
            <person name="Ruckert C."/>
        </authorList>
    </citation>
    <scope>NUCLEOTIDE SEQUENCE</scope>
    <source>
        <strain evidence="1">CGMCC 1.15179</strain>
    </source>
</reference>
<gene>
    <name evidence="1" type="ORF">GCM10011571_12670</name>
</gene>
<dbReference type="Proteomes" id="UP000625210">
    <property type="component" value="Unassembled WGS sequence"/>
</dbReference>
<proteinExistence type="predicted"/>
<comment type="caution">
    <text evidence="1">The sequence shown here is derived from an EMBL/GenBank/DDBJ whole genome shotgun (WGS) entry which is preliminary data.</text>
</comment>
<reference evidence="1" key="2">
    <citation type="submission" date="2020-09" db="EMBL/GenBank/DDBJ databases">
        <authorList>
            <person name="Sun Q."/>
            <person name="Zhou Y."/>
        </authorList>
    </citation>
    <scope>NUCLEOTIDE SEQUENCE</scope>
    <source>
        <strain evidence="1">CGMCC 1.15179</strain>
    </source>
</reference>
<accession>A0A8J2VEP6</accession>
<protein>
    <submittedName>
        <fullName evidence="1">Uncharacterized protein</fullName>
    </submittedName>
</protein>
<dbReference type="AlphaFoldDB" id="A0A8J2VEP6"/>
<organism evidence="1 2">
    <name type="scientific">Marinithermofilum abyssi</name>
    <dbReference type="NCBI Taxonomy" id="1571185"/>
    <lineage>
        <taxon>Bacteria</taxon>
        <taxon>Bacillati</taxon>
        <taxon>Bacillota</taxon>
        <taxon>Bacilli</taxon>
        <taxon>Bacillales</taxon>
        <taxon>Thermoactinomycetaceae</taxon>
        <taxon>Marinithermofilum</taxon>
    </lineage>
</organism>
<name>A0A8J2VEP6_9BACL</name>
<dbReference type="RefSeq" id="WP_188647038.1">
    <property type="nucleotide sequence ID" value="NZ_BMHQ01000003.1"/>
</dbReference>
<evidence type="ECO:0000313" key="1">
    <source>
        <dbReference type="EMBL" id="GGE12723.1"/>
    </source>
</evidence>
<dbReference type="EMBL" id="BMHQ01000003">
    <property type="protein sequence ID" value="GGE12723.1"/>
    <property type="molecule type" value="Genomic_DNA"/>
</dbReference>